<organism evidence="3 4">
    <name type="scientific">Aspergillus ibericus CBS 121593</name>
    <dbReference type="NCBI Taxonomy" id="1448316"/>
    <lineage>
        <taxon>Eukaryota</taxon>
        <taxon>Fungi</taxon>
        <taxon>Dikarya</taxon>
        <taxon>Ascomycota</taxon>
        <taxon>Pezizomycotina</taxon>
        <taxon>Eurotiomycetes</taxon>
        <taxon>Eurotiomycetidae</taxon>
        <taxon>Eurotiales</taxon>
        <taxon>Aspergillaceae</taxon>
        <taxon>Aspergillus</taxon>
        <taxon>Aspergillus subgen. Circumdati</taxon>
    </lineage>
</organism>
<dbReference type="OrthoDB" id="4292214at2759"/>
<accession>A0A395H201</accession>
<dbReference type="GeneID" id="37224118"/>
<dbReference type="AlphaFoldDB" id="A0A395H201"/>
<dbReference type="RefSeq" id="XP_025576249.1">
    <property type="nucleotide sequence ID" value="XM_025719253.1"/>
</dbReference>
<evidence type="ECO:0000313" key="3">
    <source>
        <dbReference type="EMBL" id="RAL01922.1"/>
    </source>
</evidence>
<feature type="region of interest" description="Disordered" evidence="1">
    <location>
        <begin position="26"/>
        <end position="57"/>
    </location>
</feature>
<evidence type="ECO:0000256" key="1">
    <source>
        <dbReference type="SAM" id="MobiDB-lite"/>
    </source>
</evidence>
<feature type="signal peptide" evidence="2">
    <location>
        <begin position="1"/>
        <end position="23"/>
    </location>
</feature>
<gene>
    <name evidence="3" type="ORF">BO80DRAFT_424298</name>
</gene>
<dbReference type="Proteomes" id="UP000249402">
    <property type="component" value="Unassembled WGS sequence"/>
</dbReference>
<protein>
    <recommendedName>
        <fullName evidence="5">Hydrophobin</fullName>
    </recommendedName>
</protein>
<dbReference type="GO" id="GO:0009277">
    <property type="term" value="C:fungal-type cell wall"/>
    <property type="evidence" value="ECO:0007669"/>
    <property type="project" value="InterPro"/>
</dbReference>
<proteinExistence type="predicted"/>
<evidence type="ECO:0008006" key="5">
    <source>
        <dbReference type="Google" id="ProtNLM"/>
    </source>
</evidence>
<evidence type="ECO:0000256" key="2">
    <source>
        <dbReference type="SAM" id="SignalP"/>
    </source>
</evidence>
<keyword evidence="2" id="KW-0732">Signal</keyword>
<dbReference type="GO" id="GO:0005199">
    <property type="term" value="F:structural constituent of cell wall"/>
    <property type="evidence" value="ECO:0007669"/>
    <property type="project" value="InterPro"/>
</dbReference>
<feature type="region of interest" description="Disordered" evidence="1">
    <location>
        <begin position="211"/>
        <end position="236"/>
    </location>
</feature>
<evidence type="ECO:0000313" key="4">
    <source>
        <dbReference type="Proteomes" id="UP000249402"/>
    </source>
</evidence>
<dbReference type="EMBL" id="KZ824433">
    <property type="protein sequence ID" value="RAL01922.1"/>
    <property type="molecule type" value="Genomic_DNA"/>
</dbReference>
<reference evidence="3 4" key="1">
    <citation type="submission" date="2018-02" db="EMBL/GenBank/DDBJ databases">
        <title>The genomes of Aspergillus section Nigri reveals drivers in fungal speciation.</title>
        <authorList>
            <consortium name="DOE Joint Genome Institute"/>
            <person name="Vesth T.C."/>
            <person name="Nybo J."/>
            <person name="Theobald S."/>
            <person name="Brandl J."/>
            <person name="Frisvad J.C."/>
            <person name="Nielsen K.F."/>
            <person name="Lyhne E.K."/>
            <person name="Kogle M.E."/>
            <person name="Kuo A."/>
            <person name="Riley R."/>
            <person name="Clum A."/>
            <person name="Nolan M."/>
            <person name="Lipzen A."/>
            <person name="Salamov A."/>
            <person name="Henrissat B."/>
            <person name="Wiebenga A."/>
            <person name="De vries R.P."/>
            <person name="Grigoriev I.V."/>
            <person name="Mortensen U.H."/>
            <person name="Andersen M.R."/>
            <person name="Baker S.E."/>
        </authorList>
    </citation>
    <scope>NUCLEOTIDE SEQUENCE [LARGE SCALE GENOMIC DNA]</scope>
    <source>
        <strain evidence="3 4">CBS 121593</strain>
    </source>
</reference>
<keyword evidence="4" id="KW-1185">Reference proteome</keyword>
<sequence length="236" mass="24490">MHHSILSIPLLLTTLTLTPFTTAIPLSNTDTPSPSNTNSNSNTNTNTAPTPSSTLTTPEALESAISKIIVQETLADYSNNTCPPSHRSKQCCESIDNIADQVTGGLGELVPWIEGIEVSSVLGLDCYAMADSTPNSQCLHQVMCCDGKPSDTDQPTTQSSQAVTSSCESWDIAMKNKQQAIDESMAREAAMMDAASSFSAAAVAAATPVGVASGSGSTAASASASASSGVLERRWR</sequence>
<feature type="compositionally biased region" description="Low complexity" evidence="1">
    <location>
        <begin position="211"/>
        <end position="230"/>
    </location>
</feature>
<name>A0A395H201_9EURO</name>
<dbReference type="VEuPathDB" id="FungiDB:BO80DRAFT_424298"/>
<feature type="chain" id="PRO_5047276392" description="Hydrophobin" evidence="2">
    <location>
        <begin position="24"/>
        <end position="236"/>
    </location>
</feature>